<accession>A0A1E8Q8B0</accession>
<dbReference type="AlphaFoldDB" id="A0A1E8Q8B0"/>
<keyword evidence="1" id="KW-0472">Membrane</keyword>
<evidence type="ECO:0000256" key="1">
    <source>
        <dbReference type="SAM" id="Phobius"/>
    </source>
</evidence>
<dbReference type="OrthoDB" id="244933at2"/>
<organism evidence="2 3">
    <name type="scientific">Mycolicibacterium grossiae</name>
    <dbReference type="NCBI Taxonomy" id="1552759"/>
    <lineage>
        <taxon>Bacteria</taxon>
        <taxon>Bacillati</taxon>
        <taxon>Actinomycetota</taxon>
        <taxon>Actinomycetes</taxon>
        <taxon>Mycobacteriales</taxon>
        <taxon>Mycobacteriaceae</taxon>
        <taxon>Mycolicibacterium</taxon>
    </lineage>
</organism>
<feature type="transmembrane region" description="Helical" evidence="1">
    <location>
        <begin position="62"/>
        <end position="89"/>
    </location>
</feature>
<dbReference type="EMBL" id="MCHX01000010">
    <property type="protein sequence ID" value="OFJ54737.1"/>
    <property type="molecule type" value="Genomic_DNA"/>
</dbReference>
<comment type="caution">
    <text evidence="2">The sequence shown here is derived from an EMBL/GenBank/DDBJ whole genome shotgun (WGS) entry which is preliminary data.</text>
</comment>
<evidence type="ECO:0008006" key="4">
    <source>
        <dbReference type="Google" id="ProtNLM"/>
    </source>
</evidence>
<keyword evidence="3" id="KW-1185">Reference proteome</keyword>
<dbReference type="Proteomes" id="UP000178953">
    <property type="component" value="Unassembled WGS sequence"/>
</dbReference>
<evidence type="ECO:0000313" key="2">
    <source>
        <dbReference type="EMBL" id="OFJ54737.1"/>
    </source>
</evidence>
<keyword evidence="1" id="KW-0812">Transmembrane</keyword>
<gene>
    <name evidence="2" type="ORF">BEL07_05965</name>
</gene>
<name>A0A1E8Q8B0_9MYCO</name>
<proteinExistence type="predicted"/>
<keyword evidence="1" id="KW-1133">Transmembrane helix</keyword>
<sequence length="185" mass="18604">MTVTHQCWLFAIGSTLFAVATVPGTALGVSAANALCFAGSWFFTTAGWIQLVRSGPEGSAEWLSAATQFAGTVLFNVSTGAAVVAHEVITQRRLVWMPDAVGSIAFLASGALALAAVGWWARSVVGAAAWVNMAGCLAFGASAAGAFVLTAGGIADQAVATAGTFVGALCFLVAALMGLPRFADG</sequence>
<evidence type="ECO:0000313" key="3">
    <source>
        <dbReference type="Proteomes" id="UP000178953"/>
    </source>
</evidence>
<feature type="transmembrane region" description="Helical" evidence="1">
    <location>
        <begin position="127"/>
        <end position="151"/>
    </location>
</feature>
<protein>
    <recommendedName>
        <fullName evidence="4">YrhK domain-containing protein</fullName>
    </recommendedName>
</protein>
<feature type="transmembrane region" description="Helical" evidence="1">
    <location>
        <begin position="101"/>
        <end position="121"/>
    </location>
</feature>
<reference evidence="2 3" key="1">
    <citation type="submission" date="2016-09" db="EMBL/GenBank/DDBJ databases">
        <title>genome sequence of Mycobacterium sp. 739 SCH.</title>
        <authorList>
            <person name="Greninger A.L."/>
            <person name="Qin X."/>
            <person name="Jerome K."/>
            <person name="Vora S."/>
            <person name="Quinn K."/>
        </authorList>
    </citation>
    <scope>NUCLEOTIDE SEQUENCE [LARGE SCALE GENOMIC DNA]</scope>
    <source>
        <strain evidence="2 3">SCH</strain>
    </source>
</reference>
<feature type="transmembrane region" description="Helical" evidence="1">
    <location>
        <begin position="158"/>
        <end position="179"/>
    </location>
</feature>